<evidence type="ECO:0000256" key="4">
    <source>
        <dbReference type="ARBA" id="ARBA00022630"/>
    </source>
</evidence>
<evidence type="ECO:0000256" key="7">
    <source>
        <dbReference type="ARBA" id="ARBA00023002"/>
    </source>
</evidence>
<sequence>MVLGVTCVAWQQSYQSGSPGIALLSASPLPFLYFSIHTPRSCLGGLGPRSNVAIQRSKRIGNGPRTYSTVASRDRPLQLAIIGSGPAGFYSAYRLLKQLPDARVDMYEGLPSPYGLVRFGIAPDHPEAKVGFSHAKRNTARWLIDKCSETLPDVAKYPGFNYIGNVPVGDAPLHLPLSSIAPHYDAVLFAYGASKDKKLGVPGEDPKGVHSARAFVGWYNGLPEYADLDPDLQSGDTAIVLGQGNVALDVTRILLMPLEELRKTDISEHAVEALSKSKVRDVKIIGRRGPLQAPYTIKELRELTKLQDVGFVPPPEGWDELIQIERKKLPRQLKRIVEVLEKGSKTPIEKASKAWQLGYLRSPVEFLSKNGSDLAAVGFEQMEYVQPLKDYLTGEPEQSLNALRAARVKPTGQKSMITGTLAFRSIGYESEALPGMDAIGVPFDTKKGIIPNDRYGRILSPDRGPGGLTAGHVPGMYCAGWVKRGPTGVIASTLDDAFTTADIIVKDWKDEVKFNEGGDHTRKAGLEEVKKAIAERGIRSVSWQDWEKIDAEEIRRGKEKGKEREKCRSVQEMLKILDG</sequence>
<name>A0A8H6RBW4_9PEZI</name>
<dbReference type="InterPro" id="IPR021163">
    <property type="entry name" value="Ferredox_Rdtase_adrenod"/>
</dbReference>
<feature type="binding site" evidence="9">
    <location>
        <position position="108"/>
    </location>
    <ligand>
        <name>FAD</name>
        <dbReference type="ChEBI" id="CHEBI:57692"/>
    </ligand>
</feature>
<evidence type="ECO:0000256" key="3">
    <source>
        <dbReference type="ARBA" id="ARBA00013219"/>
    </source>
</evidence>
<dbReference type="PRINTS" id="PR00419">
    <property type="entry name" value="ADXRDTASE"/>
</dbReference>
<dbReference type="SUPFAM" id="SSF51905">
    <property type="entry name" value="FAD/NAD(P)-binding domain"/>
    <property type="match status" value="1"/>
</dbReference>
<dbReference type="InterPro" id="IPR055275">
    <property type="entry name" value="Ferredox_Rdtase"/>
</dbReference>
<evidence type="ECO:0000256" key="10">
    <source>
        <dbReference type="PIRSR" id="PIRSR000362-2"/>
    </source>
</evidence>
<dbReference type="OrthoDB" id="333024at2759"/>
<dbReference type="InterPro" id="IPR036188">
    <property type="entry name" value="FAD/NAD-bd_sf"/>
</dbReference>
<proteinExistence type="inferred from homology"/>
<evidence type="ECO:0000256" key="9">
    <source>
        <dbReference type="PIRSR" id="PIRSR000362-1"/>
    </source>
</evidence>
<feature type="binding site" evidence="9">
    <location>
        <position position="481"/>
    </location>
    <ligand>
        <name>FAD</name>
        <dbReference type="ChEBI" id="CHEBI:57692"/>
    </ligand>
</feature>
<dbReference type="SUPFAM" id="SSF51971">
    <property type="entry name" value="Nucleotide-binding domain"/>
    <property type="match status" value="1"/>
</dbReference>
<feature type="binding site" evidence="10">
    <location>
        <begin position="287"/>
        <end position="288"/>
    </location>
    <ligand>
        <name>NADP(+)</name>
        <dbReference type="ChEBI" id="CHEBI:58349"/>
    </ligand>
</feature>
<feature type="binding site" evidence="9">
    <location>
        <position position="87"/>
    </location>
    <ligand>
        <name>FAD</name>
        <dbReference type="ChEBI" id="CHEBI:57692"/>
    </ligand>
</feature>
<dbReference type="Proteomes" id="UP000660729">
    <property type="component" value="Unassembled WGS sequence"/>
</dbReference>
<dbReference type="Gene3D" id="3.40.50.720">
    <property type="entry name" value="NAD(P)-binding Rossmann-like Domain"/>
    <property type="match status" value="1"/>
</dbReference>
<evidence type="ECO:0000256" key="6">
    <source>
        <dbReference type="ARBA" id="ARBA00022857"/>
    </source>
</evidence>
<evidence type="ECO:0000256" key="1">
    <source>
        <dbReference type="ARBA" id="ARBA00001974"/>
    </source>
</evidence>
<comment type="cofactor">
    <cofactor evidence="1 9">
        <name>FAD</name>
        <dbReference type="ChEBI" id="CHEBI:57692"/>
    </cofactor>
</comment>
<dbReference type="EC" id="1.18.1.6" evidence="3"/>
<dbReference type="PANTHER" id="PTHR48467">
    <property type="entry name" value="GLUTAMATE SYNTHASE 1 [NADH], CHLOROPLASTIC-LIKE"/>
    <property type="match status" value="1"/>
</dbReference>
<feature type="binding site" evidence="10">
    <location>
        <position position="299"/>
    </location>
    <ligand>
        <name>NADP(+)</name>
        <dbReference type="ChEBI" id="CHEBI:58349"/>
    </ligand>
</feature>
<keyword evidence="5 9" id="KW-0274">FAD</keyword>
<gene>
    <name evidence="11" type="ORF">HII31_11036</name>
</gene>
<dbReference type="PIRSF" id="PIRSF000362">
    <property type="entry name" value="FNR"/>
    <property type="match status" value="1"/>
</dbReference>
<reference evidence="11" key="1">
    <citation type="submission" date="2020-04" db="EMBL/GenBank/DDBJ databases">
        <title>Draft genome resource of the tomato pathogen Pseudocercospora fuligena.</title>
        <authorList>
            <person name="Zaccaron A."/>
        </authorList>
    </citation>
    <scope>NUCLEOTIDE SEQUENCE</scope>
    <source>
        <strain evidence="11">PF001</strain>
    </source>
</reference>
<keyword evidence="6 10" id="KW-0521">NADP</keyword>
<comment type="caution">
    <text evidence="11">The sequence shown here is derived from an EMBL/GenBank/DDBJ whole genome shotgun (WGS) entry which is preliminary data.</text>
</comment>
<evidence type="ECO:0000256" key="8">
    <source>
        <dbReference type="ARBA" id="ARBA00048933"/>
    </source>
</evidence>
<dbReference type="PANTHER" id="PTHR48467:SF1">
    <property type="entry name" value="GLUTAMATE SYNTHASE 1 [NADH], CHLOROPLASTIC-LIKE"/>
    <property type="match status" value="1"/>
</dbReference>
<dbReference type="AlphaFoldDB" id="A0A8H6RBW4"/>
<keyword evidence="12" id="KW-1185">Reference proteome</keyword>
<dbReference type="Gene3D" id="3.50.50.60">
    <property type="entry name" value="FAD/NAD(P)-binding domain"/>
    <property type="match status" value="1"/>
</dbReference>
<organism evidence="11 12">
    <name type="scientific">Pseudocercospora fuligena</name>
    <dbReference type="NCBI Taxonomy" id="685502"/>
    <lineage>
        <taxon>Eukaryota</taxon>
        <taxon>Fungi</taxon>
        <taxon>Dikarya</taxon>
        <taxon>Ascomycota</taxon>
        <taxon>Pezizomycotina</taxon>
        <taxon>Dothideomycetes</taxon>
        <taxon>Dothideomycetidae</taxon>
        <taxon>Mycosphaerellales</taxon>
        <taxon>Mycosphaerellaceae</taxon>
        <taxon>Pseudocercospora</taxon>
    </lineage>
</organism>
<feature type="binding site" evidence="10">
    <location>
        <position position="488"/>
    </location>
    <ligand>
        <name>NADP(+)</name>
        <dbReference type="ChEBI" id="CHEBI:58349"/>
    </ligand>
</feature>
<dbReference type="EMBL" id="JABCIY010000224">
    <property type="protein sequence ID" value="KAF7187697.1"/>
    <property type="molecule type" value="Genomic_DNA"/>
</dbReference>
<evidence type="ECO:0000256" key="2">
    <source>
        <dbReference type="ARBA" id="ARBA00008312"/>
    </source>
</evidence>
<protein>
    <recommendedName>
        <fullName evidence="3">adrenodoxin-NADP(+) reductase</fullName>
        <ecNumber evidence="3">1.18.1.6</ecNumber>
    </recommendedName>
</protein>
<comment type="catalytic activity">
    <reaction evidence="8">
        <text>2 reduced [adrenodoxin] + NADP(+) + H(+) = 2 oxidized [adrenodoxin] + NADPH</text>
        <dbReference type="Rhea" id="RHEA:42312"/>
        <dbReference type="Rhea" id="RHEA-COMP:9998"/>
        <dbReference type="Rhea" id="RHEA-COMP:9999"/>
        <dbReference type="ChEBI" id="CHEBI:15378"/>
        <dbReference type="ChEBI" id="CHEBI:33737"/>
        <dbReference type="ChEBI" id="CHEBI:33738"/>
        <dbReference type="ChEBI" id="CHEBI:57783"/>
        <dbReference type="ChEBI" id="CHEBI:58349"/>
        <dbReference type="EC" id="1.18.1.6"/>
    </reaction>
</comment>
<evidence type="ECO:0000313" key="11">
    <source>
        <dbReference type="EMBL" id="KAF7187697.1"/>
    </source>
</evidence>
<feature type="binding site" evidence="9">
    <location>
        <position position="168"/>
    </location>
    <ligand>
        <name>FAD</name>
        <dbReference type="ChEBI" id="CHEBI:57692"/>
    </ligand>
</feature>
<feature type="binding site" evidence="9">
    <location>
        <position position="116"/>
    </location>
    <ligand>
        <name>FAD</name>
        <dbReference type="ChEBI" id="CHEBI:57692"/>
    </ligand>
</feature>
<comment type="similarity">
    <text evidence="2">Belongs to the ferredoxin--NADP reductase type 1 family.</text>
</comment>
<keyword evidence="4" id="KW-0285">Flavoprotein</keyword>
<feature type="binding site" evidence="9">
    <location>
        <begin position="488"/>
        <end position="490"/>
    </location>
    <ligand>
        <name>FAD</name>
        <dbReference type="ChEBI" id="CHEBI:57692"/>
    </ligand>
</feature>
<evidence type="ECO:0000256" key="5">
    <source>
        <dbReference type="ARBA" id="ARBA00022827"/>
    </source>
</evidence>
<dbReference type="GO" id="GO:0016491">
    <property type="term" value="F:oxidoreductase activity"/>
    <property type="evidence" value="ECO:0007669"/>
    <property type="project" value="UniProtKB-KW"/>
</dbReference>
<evidence type="ECO:0000313" key="12">
    <source>
        <dbReference type="Proteomes" id="UP000660729"/>
    </source>
</evidence>
<feature type="binding site" evidence="10">
    <location>
        <begin position="243"/>
        <end position="246"/>
    </location>
    <ligand>
        <name>NADP(+)</name>
        <dbReference type="ChEBI" id="CHEBI:58349"/>
    </ligand>
</feature>
<keyword evidence="7" id="KW-0560">Oxidoreductase</keyword>
<accession>A0A8H6RBW4</accession>